<name>A0A494XES7_9BURK</name>
<comment type="caution">
    <text evidence="1">The sequence shown here is derived from an EMBL/GenBank/DDBJ whole genome shotgun (WGS) entry which is preliminary data.</text>
</comment>
<reference evidence="1 2" key="1">
    <citation type="submission" date="2018-10" db="EMBL/GenBank/DDBJ databases">
        <title>Paraburkholderia sp. 7MK8-2, isolated from soil.</title>
        <authorList>
            <person name="Gao Z.-H."/>
            <person name="Qiu L.-H."/>
        </authorList>
    </citation>
    <scope>NUCLEOTIDE SEQUENCE [LARGE SCALE GENOMIC DNA]</scope>
    <source>
        <strain evidence="1 2">7MK8-2</strain>
    </source>
</reference>
<sequence length="100" mass="11294">MRRVGKRISERIQSAVMRVYKHTLTVSGDFGFFGPAHLVAIPKSLTLLFRMIRQGSLPDAGKGISGDSTAKRRCVFTLPKDLTNEVVAILRRPNLWTRKR</sequence>
<proteinExistence type="predicted"/>
<evidence type="ECO:0000313" key="2">
    <source>
        <dbReference type="Proteomes" id="UP000280434"/>
    </source>
</evidence>
<organism evidence="1 2">
    <name type="scientific">Trinickia fusca</name>
    <dbReference type="NCBI Taxonomy" id="2419777"/>
    <lineage>
        <taxon>Bacteria</taxon>
        <taxon>Pseudomonadati</taxon>
        <taxon>Pseudomonadota</taxon>
        <taxon>Betaproteobacteria</taxon>
        <taxon>Burkholderiales</taxon>
        <taxon>Burkholderiaceae</taxon>
        <taxon>Trinickia</taxon>
    </lineage>
</organism>
<keyword evidence="2" id="KW-1185">Reference proteome</keyword>
<dbReference type="EMBL" id="RBZV01000004">
    <property type="protein sequence ID" value="RKP48392.1"/>
    <property type="molecule type" value="Genomic_DNA"/>
</dbReference>
<accession>A0A494XES7</accession>
<dbReference type="Proteomes" id="UP000280434">
    <property type="component" value="Unassembled WGS sequence"/>
</dbReference>
<protein>
    <submittedName>
        <fullName evidence="1">Uncharacterized protein</fullName>
    </submittedName>
</protein>
<gene>
    <name evidence="1" type="ORF">D7S89_13870</name>
</gene>
<evidence type="ECO:0000313" key="1">
    <source>
        <dbReference type="EMBL" id="RKP48392.1"/>
    </source>
</evidence>
<dbReference type="AlphaFoldDB" id="A0A494XES7"/>